<organism evidence="2 3">
    <name type="scientific">Meloidogyne enterolobii</name>
    <name type="common">Root-knot nematode worm</name>
    <name type="synonym">Meloidogyne mayaguensis</name>
    <dbReference type="NCBI Taxonomy" id="390850"/>
    <lineage>
        <taxon>Eukaryota</taxon>
        <taxon>Metazoa</taxon>
        <taxon>Ecdysozoa</taxon>
        <taxon>Nematoda</taxon>
        <taxon>Chromadorea</taxon>
        <taxon>Rhabditida</taxon>
        <taxon>Tylenchina</taxon>
        <taxon>Tylenchomorpha</taxon>
        <taxon>Tylenchoidea</taxon>
        <taxon>Meloidogynidae</taxon>
        <taxon>Meloidogyninae</taxon>
        <taxon>Meloidogyne</taxon>
    </lineage>
</organism>
<gene>
    <name evidence="2" type="ORF">MENT_LOCUS5892</name>
</gene>
<dbReference type="EMBL" id="CAJEWN010000022">
    <property type="protein sequence ID" value="CAD2138774.1"/>
    <property type="molecule type" value="Genomic_DNA"/>
</dbReference>
<name>A0A6V7TY07_MELEN</name>
<evidence type="ECO:0000313" key="3">
    <source>
        <dbReference type="Proteomes" id="UP000580250"/>
    </source>
</evidence>
<accession>A0A6V7TY07</accession>
<keyword evidence="1" id="KW-0472">Membrane</keyword>
<evidence type="ECO:0000313" key="2">
    <source>
        <dbReference type="EMBL" id="CAD2138774.1"/>
    </source>
</evidence>
<sequence length="69" mass="8062">MLLLSLFLLILKTFFFLILFITCISFLGITTGVRKAYVYLLLWLFEVQMAKLEKETTNPTTFNIETTHP</sequence>
<dbReference type="AlphaFoldDB" id="A0A6V7TY07"/>
<keyword evidence="1" id="KW-1133">Transmembrane helix</keyword>
<proteinExistence type="predicted"/>
<reference evidence="2 3" key="1">
    <citation type="submission" date="2020-08" db="EMBL/GenBank/DDBJ databases">
        <authorList>
            <person name="Koutsovoulos G."/>
            <person name="Danchin GJ E."/>
        </authorList>
    </citation>
    <scope>NUCLEOTIDE SEQUENCE [LARGE SCALE GENOMIC DNA]</scope>
</reference>
<keyword evidence="1" id="KW-0812">Transmembrane</keyword>
<dbReference type="Proteomes" id="UP000580250">
    <property type="component" value="Unassembled WGS sequence"/>
</dbReference>
<evidence type="ECO:0000256" key="1">
    <source>
        <dbReference type="SAM" id="Phobius"/>
    </source>
</evidence>
<protein>
    <submittedName>
        <fullName evidence="2">Uncharacterized protein</fullName>
    </submittedName>
</protein>
<comment type="caution">
    <text evidence="2">The sequence shown here is derived from an EMBL/GenBank/DDBJ whole genome shotgun (WGS) entry which is preliminary data.</text>
</comment>
<feature type="transmembrane region" description="Helical" evidence="1">
    <location>
        <begin position="6"/>
        <end position="29"/>
    </location>
</feature>